<dbReference type="EMBL" id="AVOT02078941">
    <property type="protein sequence ID" value="MBW0566335.1"/>
    <property type="molecule type" value="Genomic_DNA"/>
</dbReference>
<name>A0A9Q3JRN7_9BASI</name>
<protein>
    <submittedName>
        <fullName evidence="1">Uncharacterized protein</fullName>
    </submittedName>
</protein>
<evidence type="ECO:0000313" key="2">
    <source>
        <dbReference type="Proteomes" id="UP000765509"/>
    </source>
</evidence>
<dbReference type="Proteomes" id="UP000765509">
    <property type="component" value="Unassembled WGS sequence"/>
</dbReference>
<reference evidence="1" key="1">
    <citation type="submission" date="2021-03" db="EMBL/GenBank/DDBJ databases">
        <title>Draft genome sequence of rust myrtle Austropuccinia psidii MF-1, a brazilian biotype.</title>
        <authorList>
            <person name="Quecine M.C."/>
            <person name="Pachon D.M.R."/>
            <person name="Bonatelli M.L."/>
            <person name="Correr F.H."/>
            <person name="Franceschini L.M."/>
            <person name="Leite T.F."/>
            <person name="Margarido G.R.A."/>
            <person name="Almeida C.A."/>
            <person name="Ferrarezi J.A."/>
            <person name="Labate C.A."/>
        </authorList>
    </citation>
    <scope>NUCLEOTIDE SEQUENCE</scope>
    <source>
        <strain evidence="1">MF-1</strain>
    </source>
</reference>
<organism evidence="1 2">
    <name type="scientific">Austropuccinia psidii MF-1</name>
    <dbReference type="NCBI Taxonomy" id="1389203"/>
    <lineage>
        <taxon>Eukaryota</taxon>
        <taxon>Fungi</taxon>
        <taxon>Dikarya</taxon>
        <taxon>Basidiomycota</taxon>
        <taxon>Pucciniomycotina</taxon>
        <taxon>Pucciniomycetes</taxon>
        <taxon>Pucciniales</taxon>
        <taxon>Sphaerophragmiaceae</taxon>
        <taxon>Austropuccinia</taxon>
    </lineage>
</organism>
<dbReference type="AlphaFoldDB" id="A0A9Q3JRN7"/>
<comment type="caution">
    <text evidence="1">The sequence shown here is derived from an EMBL/GenBank/DDBJ whole genome shotgun (WGS) entry which is preliminary data.</text>
</comment>
<accession>A0A9Q3JRN7</accession>
<keyword evidence="2" id="KW-1185">Reference proteome</keyword>
<gene>
    <name evidence="1" type="ORF">O181_106050</name>
</gene>
<proteinExistence type="predicted"/>
<sequence>MYEIDIHNSKNWHITIGTNKEKKFSLDIYQLSNQELLEQLFNEFKEGKFITNLTSKQELSLVKPLRKHRPDFSIGEEPLLKIRGNDIEPYLDVERPYPLML</sequence>
<evidence type="ECO:0000313" key="1">
    <source>
        <dbReference type="EMBL" id="MBW0566335.1"/>
    </source>
</evidence>